<dbReference type="InterPro" id="IPR048936">
    <property type="entry name" value="MvdD-like_ATPgrasp"/>
</dbReference>
<keyword evidence="1" id="KW-0067">ATP-binding</keyword>
<dbReference type="GO" id="GO:0005524">
    <property type="term" value="F:ATP binding"/>
    <property type="evidence" value="ECO:0007669"/>
    <property type="project" value="UniProtKB-UniRule"/>
</dbReference>
<dbReference type="GO" id="GO:0046872">
    <property type="term" value="F:metal ion binding"/>
    <property type="evidence" value="ECO:0007669"/>
    <property type="project" value="InterPro"/>
</dbReference>
<dbReference type="GO" id="GO:0005737">
    <property type="term" value="C:cytoplasm"/>
    <property type="evidence" value="ECO:0007669"/>
    <property type="project" value="TreeGrafter"/>
</dbReference>
<evidence type="ECO:0000313" key="3">
    <source>
        <dbReference type="EMBL" id="BCJ32535.1"/>
    </source>
</evidence>
<dbReference type="Pfam" id="PF21068">
    <property type="entry name" value="ATPgraspMvdD"/>
    <property type="match status" value="1"/>
</dbReference>
<organism evidence="3 4">
    <name type="scientific">Actinocatenispora thailandica</name>
    <dbReference type="NCBI Taxonomy" id="227318"/>
    <lineage>
        <taxon>Bacteria</taxon>
        <taxon>Bacillati</taxon>
        <taxon>Actinomycetota</taxon>
        <taxon>Actinomycetes</taxon>
        <taxon>Micromonosporales</taxon>
        <taxon>Micromonosporaceae</taxon>
        <taxon>Actinocatenispora</taxon>
    </lineage>
</organism>
<sequence>MRSLGTVLVLTQWFDPTADMVVEELNRRGVSVFRCDPGDLPQHLTFAAELGEGWAGSLRLDTGRALDLAEVGCAYYRRPTGFGYPTGLTEADQRWASRESLRGLGGVLQLIPCWLNHPAVIGRAEYKPIQLDAAHRVGLELPRTLITNDAERAATFAAELGGQVVYKSLSSSIVHGTDGEAPRILYSTPVSVGQLGRAGIRLATHLFQELVPKACELRVTYVDGHLFVARIDAGSDAGRTDWRADYQNLTYSVAELPPPVADAIGRLMDDLGLRFGALDLVVTPDGRHVFLEVNPNGQWGWIEDATGLPIAAAIADALTDQQERGDHD</sequence>
<dbReference type="InterPro" id="IPR026449">
    <property type="entry name" value="GRASP_SAV_5884"/>
</dbReference>
<reference evidence="3 4" key="1">
    <citation type="submission" date="2020-08" db="EMBL/GenBank/DDBJ databases">
        <title>Whole genome shotgun sequence of Actinocatenispora thailandica NBRC 105041.</title>
        <authorList>
            <person name="Komaki H."/>
            <person name="Tamura T."/>
        </authorList>
    </citation>
    <scope>NUCLEOTIDE SEQUENCE [LARGE SCALE GENOMIC DNA]</scope>
    <source>
        <strain evidence="3 4">NBRC 105041</strain>
    </source>
</reference>
<feature type="domain" description="ATP-grasp" evidence="2">
    <location>
        <begin position="131"/>
        <end position="319"/>
    </location>
</feature>
<keyword evidence="4" id="KW-1185">Reference proteome</keyword>
<evidence type="ECO:0000259" key="2">
    <source>
        <dbReference type="PROSITE" id="PS50975"/>
    </source>
</evidence>
<dbReference type="PANTHER" id="PTHR21621:SF0">
    <property type="entry name" value="BETA-CITRYLGLUTAMATE SYNTHASE B-RELATED"/>
    <property type="match status" value="1"/>
</dbReference>
<protein>
    <submittedName>
        <fullName evidence="3">ATP-grasp ribosomal peptide maturase</fullName>
    </submittedName>
</protein>
<dbReference type="Gene3D" id="3.30.470.20">
    <property type="entry name" value="ATP-grasp fold, B domain"/>
    <property type="match status" value="1"/>
</dbReference>
<gene>
    <name evidence="3" type="ORF">Athai_00380</name>
</gene>
<name>A0A7R7DJ26_9ACTN</name>
<dbReference type="AlphaFoldDB" id="A0A7R7DJ26"/>
<accession>A0A7R7DJ26</accession>
<dbReference type="NCBIfam" id="TIGR04187">
    <property type="entry name" value="GRASP_SAV_5884"/>
    <property type="match status" value="1"/>
</dbReference>
<dbReference type="PROSITE" id="PS50975">
    <property type="entry name" value="ATP_GRASP"/>
    <property type="match status" value="1"/>
</dbReference>
<proteinExistence type="predicted"/>
<evidence type="ECO:0000256" key="1">
    <source>
        <dbReference type="PROSITE-ProRule" id="PRU00409"/>
    </source>
</evidence>
<evidence type="ECO:0000313" key="4">
    <source>
        <dbReference type="Proteomes" id="UP000611640"/>
    </source>
</evidence>
<dbReference type="EMBL" id="AP023355">
    <property type="protein sequence ID" value="BCJ32535.1"/>
    <property type="molecule type" value="Genomic_DNA"/>
</dbReference>
<dbReference type="KEGG" id="atl:Athai_00380"/>
<dbReference type="GO" id="GO:0018169">
    <property type="term" value="F:ribosomal S6-glutamic acid ligase activity"/>
    <property type="evidence" value="ECO:0007669"/>
    <property type="project" value="TreeGrafter"/>
</dbReference>
<dbReference type="RefSeq" id="WP_203959573.1">
    <property type="nucleotide sequence ID" value="NZ_AP023355.1"/>
</dbReference>
<dbReference type="PANTHER" id="PTHR21621">
    <property type="entry name" value="RIBOSOMAL PROTEIN S6 MODIFICATION PROTEIN"/>
    <property type="match status" value="1"/>
</dbReference>
<dbReference type="SUPFAM" id="SSF56059">
    <property type="entry name" value="Glutathione synthetase ATP-binding domain-like"/>
    <property type="match status" value="1"/>
</dbReference>
<dbReference type="InterPro" id="IPR011761">
    <property type="entry name" value="ATP-grasp"/>
</dbReference>
<keyword evidence="1" id="KW-0547">Nucleotide-binding</keyword>
<dbReference type="GO" id="GO:0009432">
    <property type="term" value="P:SOS response"/>
    <property type="evidence" value="ECO:0007669"/>
    <property type="project" value="TreeGrafter"/>
</dbReference>
<dbReference type="Proteomes" id="UP000611640">
    <property type="component" value="Chromosome"/>
</dbReference>